<reference evidence="1 2" key="1">
    <citation type="journal article" date="2024" name="Insects">
        <title>An Improved Chromosome-Level Genome Assembly of the Firefly Pyrocoelia pectoralis.</title>
        <authorList>
            <person name="Fu X."/>
            <person name="Meyer-Rochow V.B."/>
            <person name="Ballantyne L."/>
            <person name="Zhu X."/>
        </authorList>
    </citation>
    <scope>NUCLEOTIDE SEQUENCE [LARGE SCALE GENOMIC DNA]</scope>
    <source>
        <strain evidence="1">XCY_ONT2</strain>
    </source>
</reference>
<evidence type="ECO:0000313" key="2">
    <source>
        <dbReference type="Proteomes" id="UP001329430"/>
    </source>
</evidence>
<sequence length="49" mass="5607">MDIVSDPSRIFNCDETAVFLSPKEDKVLVKKGDKAVYNFINNDEKECLK</sequence>
<proteinExistence type="predicted"/>
<protein>
    <submittedName>
        <fullName evidence="1">Uncharacterized protein</fullName>
    </submittedName>
</protein>
<organism evidence="1 2">
    <name type="scientific">Pyrocoelia pectoralis</name>
    <dbReference type="NCBI Taxonomy" id="417401"/>
    <lineage>
        <taxon>Eukaryota</taxon>
        <taxon>Metazoa</taxon>
        <taxon>Ecdysozoa</taxon>
        <taxon>Arthropoda</taxon>
        <taxon>Hexapoda</taxon>
        <taxon>Insecta</taxon>
        <taxon>Pterygota</taxon>
        <taxon>Neoptera</taxon>
        <taxon>Endopterygota</taxon>
        <taxon>Coleoptera</taxon>
        <taxon>Polyphaga</taxon>
        <taxon>Elateriformia</taxon>
        <taxon>Elateroidea</taxon>
        <taxon>Lampyridae</taxon>
        <taxon>Lampyrinae</taxon>
        <taxon>Pyrocoelia</taxon>
    </lineage>
</organism>
<accession>A0AAN7V588</accession>
<gene>
    <name evidence="1" type="ORF">RI129_013056</name>
</gene>
<keyword evidence="2" id="KW-1185">Reference proteome</keyword>
<dbReference type="Proteomes" id="UP001329430">
    <property type="component" value="Chromosome 10"/>
</dbReference>
<evidence type="ECO:0000313" key="1">
    <source>
        <dbReference type="EMBL" id="KAK5638761.1"/>
    </source>
</evidence>
<name>A0AAN7V588_9COLE</name>
<dbReference type="EMBL" id="JAVRBK010000010">
    <property type="protein sequence ID" value="KAK5638761.1"/>
    <property type="molecule type" value="Genomic_DNA"/>
</dbReference>
<comment type="caution">
    <text evidence="1">The sequence shown here is derived from an EMBL/GenBank/DDBJ whole genome shotgun (WGS) entry which is preliminary data.</text>
</comment>
<dbReference type="AlphaFoldDB" id="A0AAN7V588"/>